<dbReference type="Gene3D" id="3.40.50.720">
    <property type="entry name" value="NAD(P)-binding Rossmann-like Domain"/>
    <property type="match status" value="1"/>
</dbReference>
<feature type="domain" description="GFO/IDH/MocA-like oxidoreductase" evidence="4">
    <location>
        <begin position="134"/>
        <end position="250"/>
    </location>
</feature>
<reference evidence="5 6" key="1">
    <citation type="submission" date="2019-03" db="EMBL/GenBank/DDBJ databases">
        <title>This is whole genome sequence of Paenibacillus sp MS74 strain.</title>
        <authorList>
            <person name="Trinh H.N."/>
        </authorList>
    </citation>
    <scope>NUCLEOTIDE SEQUENCE [LARGE SCALE GENOMIC DNA]</scope>
    <source>
        <strain evidence="5 6">MS74</strain>
    </source>
</reference>
<comment type="similarity">
    <text evidence="1">Belongs to the Gfo/Idh/MocA family.</text>
</comment>
<dbReference type="GO" id="GO:0016491">
    <property type="term" value="F:oxidoreductase activity"/>
    <property type="evidence" value="ECO:0007669"/>
    <property type="project" value="UniProtKB-KW"/>
</dbReference>
<dbReference type="Gene3D" id="3.30.360.10">
    <property type="entry name" value="Dihydrodipicolinate Reductase, domain 2"/>
    <property type="match status" value="1"/>
</dbReference>
<keyword evidence="6" id="KW-1185">Reference proteome</keyword>
<dbReference type="InterPro" id="IPR000683">
    <property type="entry name" value="Gfo/Idh/MocA-like_OxRdtase_N"/>
</dbReference>
<organism evidence="5 6">
    <name type="scientific">Paenibacillus piri</name>
    <dbReference type="NCBI Taxonomy" id="2547395"/>
    <lineage>
        <taxon>Bacteria</taxon>
        <taxon>Bacillati</taxon>
        <taxon>Bacillota</taxon>
        <taxon>Bacilli</taxon>
        <taxon>Bacillales</taxon>
        <taxon>Paenibacillaceae</taxon>
        <taxon>Paenibacillus</taxon>
    </lineage>
</organism>
<sequence>MVMEIKVGIVGCGGHANTHAAAIRESGFATLAACADIDPERARQFADKYGVKNSYGSLKEMAEANALDLLIIVAFPTVHPPLIREAVSYGIRHILCEKPLALNSEQAEEIQALAKESGALIVEGLMYRSHRQIAKARELVASGVIGDVRYIHAQFSDYASSSPGNWRNNRSLGGGSMTAKGCYLVDACNLFSGSRAKSAFCIESVNPEFNVEVGETGTIVFENGVTAQFETNHRSVWREELKVCGTKGTLIIPHLIVTKVQKREVLLELDGSYEHRLMKVESFEFEPHNSYLLQLENLYRCIREGAAPNFPITDSIINYKVTDALMRSVQSGKLEPVQW</sequence>
<dbReference type="Pfam" id="PF01408">
    <property type="entry name" value="GFO_IDH_MocA"/>
    <property type="match status" value="1"/>
</dbReference>
<dbReference type="InterPro" id="IPR055170">
    <property type="entry name" value="GFO_IDH_MocA-like_dom"/>
</dbReference>
<proteinExistence type="inferred from homology"/>
<protein>
    <submittedName>
        <fullName evidence="5">Gfo/Idh/MocA family oxidoreductase</fullName>
    </submittedName>
</protein>
<dbReference type="InterPro" id="IPR050984">
    <property type="entry name" value="Gfo/Idh/MocA_domain"/>
</dbReference>
<gene>
    <name evidence="5" type="ORF">E1757_34975</name>
</gene>
<dbReference type="SUPFAM" id="SSF55347">
    <property type="entry name" value="Glyceraldehyde-3-phosphate dehydrogenase-like, C-terminal domain"/>
    <property type="match status" value="1"/>
</dbReference>
<evidence type="ECO:0000259" key="3">
    <source>
        <dbReference type="Pfam" id="PF01408"/>
    </source>
</evidence>
<accession>A0A4R5K9M3</accession>
<evidence type="ECO:0000313" key="5">
    <source>
        <dbReference type="EMBL" id="TDF89192.1"/>
    </source>
</evidence>
<dbReference type="EMBL" id="SMRT01000038">
    <property type="protein sequence ID" value="TDF89192.1"/>
    <property type="molecule type" value="Genomic_DNA"/>
</dbReference>
<dbReference type="Proteomes" id="UP000295636">
    <property type="component" value="Unassembled WGS sequence"/>
</dbReference>
<dbReference type="PANTHER" id="PTHR22604">
    <property type="entry name" value="OXIDOREDUCTASES"/>
    <property type="match status" value="1"/>
</dbReference>
<evidence type="ECO:0000256" key="2">
    <source>
        <dbReference type="ARBA" id="ARBA00023002"/>
    </source>
</evidence>
<evidence type="ECO:0000256" key="1">
    <source>
        <dbReference type="ARBA" id="ARBA00010928"/>
    </source>
</evidence>
<dbReference type="Pfam" id="PF22725">
    <property type="entry name" value="GFO_IDH_MocA_C3"/>
    <property type="match status" value="1"/>
</dbReference>
<dbReference type="OrthoDB" id="9815825at2"/>
<evidence type="ECO:0000259" key="4">
    <source>
        <dbReference type="Pfam" id="PF22725"/>
    </source>
</evidence>
<feature type="domain" description="Gfo/Idh/MocA-like oxidoreductase N-terminal" evidence="3">
    <location>
        <begin position="5"/>
        <end position="122"/>
    </location>
</feature>
<dbReference type="AlphaFoldDB" id="A0A4R5K9M3"/>
<dbReference type="SUPFAM" id="SSF51735">
    <property type="entry name" value="NAD(P)-binding Rossmann-fold domains"/>
    <property type="match status" value="1"/>
</dbReference>
<dbReference type="GO" id="GO:0000166">
    <property type="term" value="F:nucleotide binding"/>
    <property type="evidence" value="ECO:0007669"/>
    <property type="project" value="InterPro"/>
</dbReference>
<comment type="caution">
    <text evidence="5">The sequence shown here is derived from an EMBL/GenBank/DDBJ whole genome shotgun (WGS) entry which is preliminary data.</text>
</comment>
<dbReference type="PANTHER" id="PTHR22604:SF105">
    <property type="entry name" value="TRANS-1,2-DIHYDROBENZENE-1,2-DIOL DEHYDROGENASE"/>
    <property type="match status" value="1"/>
</dbReference>
<keyword evidence="2" id="KW-0560">Oxidoreductase</keyword>
<dbReference type="InterPro" id="IPR036291">
    <property type="entry name" value="NAD(P)-bd_dom_sf"/>
</dbReference>
<name>A0A4R5K9M3_9BACL</name>
<evidence type="ECO:0000313" key="6">
    <source>
        <dbReference type="Proteomes" id="UP000295636"/>
    </source>
</evidence>